<dbReference type="EMBL" id="KZ825896">
    <property type="protein sequence ID" value="PYH93289.1"/>
    <property type="molecule type" value="Genomic_DNA"/>
</dbReference>
<organism evidence="2 3">
    <name type="scientific">Aspergillus ellipticus CBS 707.79</name>
    <dbReference type="NCBI Taxonomy" id="1448320"/>
    <lineage>
        <taxon>Eukaryota</taxon>
        <taxon>Fungi</taxon>
        <taxon>Dikarya</taxon>
        <taxon>Ascomycota</taxon>
        <taxon>Pezizomycotina</taxon>
        <taxon>Eurotiomycetes</taxon>
        <taxon>Eurotiomycetidae</taxon>
        <taxon>Eurotiales</taxon>
        <taxon>Aspergillaceae</taxon>
        <taxon>Aspergillus</taxon>
        <taxon>Aspergillus subgen. Circumdati</taxon>
    </lineage>
</organism>
<sequence>MCLVFAARETSSQSGLHGRRSRPTYLAAYYLGNAWIRIWEVGKGMYVVCMLLLWWLCGYVATCRIRTVCICTTMYVSMCFGLLSV</sequence>
<dbReference type="VEuPathDB" id="FungiDB:BO71DRAFT_4730"/>
<evidence type="ECO:0000313" key="3">
    <source>
        <dbReference type="Proteomes" id="UP000247810"/>
    </source>
</evidence>
<protein>
    <submittedName>
        <fullName evidence="2">Uncharacterized protein</fullName>
    </submittedName>
</protein>
<name>A0A319D7R7_9EURO</name>
<evidence type="ECO:0000256" key="1">
    <source>
        <dbReference type="SAM" id="Phobius"/>
    </source>
</evidence>
<dbReference type="Proteomes" id="UP000247810">
    <property type="component" value="Unassembled WGS sequence"/>
</dbReference>
<gene>
    <name evidence="2" type="ORF">BO71DRAFT_4730</name>
</gene>
<reference evidence="2 3" key="1">
    <citation type="submission" date="2018-02" db="EMBL/GenBank/DDBJ databases">
        <title>The genomes of Aspergillus section Nigri reveals drivers in fungal speciation.</title>
        <authorList>
            <consortium name="DOE Joint Genome Institute"/>
            <person name="Vesth T.C."/>
            <person name="Nybo J."/>
            <person name="Theobald S."/>
            <person name="Brandl J."/>
            <person name="Frisvad J.C."/>
            <person name="Nielsen K.F."/>
            <person name="Lyhne E.K."/>
            <person name="Kogle M.E."/>
            <person name="Kuo A."/>
            <person name="Riley R."/>
            <person name="Clum A."/>
            <person name="Nolan M."/>
            <person name="Lipzen A."/>
            <person name="Salamov A."/>
            <person name="Henrissat B."/>
            <person name="Wiebenga A."/>
            <person name="De vries R.P."/>
            <person name="Grigoriev I.V."/>
            <person name="Mortensen U.H."/>
            <person name="Andersen M.R."/>
            <person name="Baker S.E."/>
        </authorList>
    </citation>
    <scope>NUCLEOTIDE SEQUENCE [LARGE SCALE GENOMIC DNA]</scope>
    <source>
        <strain evidence="2 3">CBS 707.79</strain>
    </source>
</reference>
<accession>A0A319D7R7</accession>
<keyword evidence="1" id="KW-1133">Transmembrane helix</keyword>
<keyword evidence="3" id="KW-1185">Reference proteome</keyword>
<feature type="transmembrane region" description="Helical" evidence="1">
    <location>
        <begin position="44"/>
        <end position="61"/>
    </location>
</feature>
<evidence type="ECO:0000313" key="2">
    <source>
        <dbReference type="EMBL" id="PYH93289.1"/>
    </source>
</evidence>
<dbReference type="AlphaFoldDB" id="A0A319D7R7"/>
<keyword evidence="1" id="KW-0812">Transmembrane</keyword>
<proteinExistence type="predicted"/>
<keyword evidence="1" id="KW-0472">Membrane</keyword>